<dbReference type="Proteomes" id="UP000717328">
    <property type="component" value="Unassembled WGS sequence"/>
</dbReference>
<accession>A0A9P7GQ97</accession>
<reference evidence="2" key="1">
    <citation type="submission" date="2021-02" db="EMBL/GenBank/DDBJ databases">
        <authorList>
            <person name="Nieuwenhuis M."/>
            <person name="Van De Peppel L.J.J."/>
        </authorList>
    </citation>
    <scope>NUCLEOTIDE SEQUENCE</scope>
    <source>
        <strain evidence="2">D49</strain>
    </source>
</reference>
<evidence type="ECO:0000313" key="2">
    <source>
        <dbReference type="EMBL" id="KAG5654019.1"/>
    </source>
</evidence>
<keyword evidence="3" id="KW-1185">Reference proteome</keyword>
<dbReference type="AlphaFoldDB" id="A0A9P7GQ97"/>
<reference evidence="2" key="2">
    <citation type="submission" date="2021-10" db="EMBL/GenBank/DDBJ databases">
        <title>Phylogenomics reveals ancestral predisposition of the termite-cultivated fungus Termitomyces towards a domesticated lifestyle.</title>
        <authorList>
            <person name="Auxier B."/>
            <person name="Grum-Grzhimaylo A."/>
            <person name="Cardenas M.E."/>
            <person name="Lodge J.D."/>
            <person name="Laessoe T."/>
            <person name="Pedersen O."/>
            <person name="Smith M.E."/>
            <person name="Kuyper T.W."/>
            <person name="Franco-Molano E.A."/>
            <person name="Baroni T.J."/>
            <person name="Aanen D.K."/>
        </authorList>
    </citation>
    <scope>NUCLEOTIDE SEQUENCE</scope>
    <source>
        <strain evidence="2">D49</strain>
    </source>
</reference>
<dbReference type="EMBL" id="JABCKI010000023">
    <property type="protein sequence ID" value="KAG5654019.1"/>
    <property type="molecule type" value="Genomic_DNA"/>
</dbReference>
<comment type="caution">
    <text evidence="2">The sequence shown here is derived from an EMBL/GenBank/DDBJ whole genome shotgun (WGS) entry which is preliminary data.</text>
</comment>
<feature type="domain" description="F-box" evidence="1">
    <location>
        <begin position="35"/>
        <end position="92"/>
    </location>
</feature>
<evidence type="ECO:0000313" key="3">
    <source>
        <dbReference type="Proteomes" id="UP000717328"/>
    </source>
</evidence>
<dbReference type="InterPro" id="IPR001810">
    <property type="entry name" value="F-box_dom"/>
</dbReference>
<evidence type="ECO:0000259" key="1">
    <source>
        <dbReference type="PROSITE" id="PS50181"/>
    </source>
</evidence>
<dbReference type="PROSITE" id="PS50181">
    <property type="entry name" value="FBOX"/>
    <property type="match status" value="1"/>
</dbReference>
<gene>
    <name evidence="2" type="ORF">H0H81_008329</name>
</gene>
<dbReference type="SUPFAM" id="SSF52047">
    <property type="entry name" value="RNI-like"/>
    <property type="match status" value="1"/>
</dbReference>
<organism evidence="2 3">
    <name type="scientific">Sphagnurus paluster</name>
    <dbReference type="NCBI Taxonomy" id="117069"/>
    <lineage>
        <taxon>Eukaryota</taxon>
        <taxon>Fungi</taxon>
        <taxon>Dikarya</taxon>
        <taxon>Basidiomycota</taxon>
        <taxon>Agaricomycotina</taxon>
        <taxon>Agaricomycetes</taxon>
        <taxon>Agaricomycetidae</taxon>
        <taxon>Agaricales</taxon>
        <taxon>Tricholomatineae</taxon>
        <taxon>Lyophyllaceae</taxon>
        <taxon>Sphagnurus</taxon>
    </lineage>
</organism>
<dbReference type="InterPro" id="IPR032675">
    <property type="entry name" value="LRR_dom_sf"/>
</dbReference>
<dbReference type="OrthoDB" id="3221235at2759"/>
<sequence>MDVQHSEPYEEFLQEAQEQLSGLEISSIEVPKEIPKTINDFPPEVLGEILEHVVSNSTYLCSKAISTPMILAQVSSTWRAIVFSNPRIWNSIVVDCGNWQNMNQITEAAQRHLSNSRSLPISIHAIGFLPDGDPGPSNHYMIQNLLSPYISRIRHLSLAFPSGWLSTFLQHDIDGSEIQSLESVNLVYHPTGRSRGVTTNNIFANAPRLRSFEMRYASPWCWQISGTMLNLPWRQLKEAHFINVIIAPQDVASILQQCTQLETCSLTVQKDSPFEEIPFFPHTDTAVYSIRSLTIHAPKSYQFDRYLGRIRFPSLEHLRITFVNFPDGHVGKKWSQEQFTNLINRSHCQLRVLSTSAEVSHQDIEAILGNVPSLVELDVLAGEPISASTVRLMCHGLLAPNLEVIKCAVSPDMLSDFLDMLDCRYVPRKSRAIYRGVRSALISCSKRTEGYNQVRERIIEFRSGGRDVTVVG</sequence>
<name>A0A9P7GQ97_9AGAR</name>
<protein>
    <recommendedName>
        <fullName evidence="1">F-box domain-containing protein</fullName>
    </recommendedName>
</protein>
<proteinExistence type="predicted"/>
<dbReference type="Gene3D" id="3.80.10.10">
    <property type="entry name" value="Ribonuclease Inhibitor"/>
    <property type="match status" value="1"/>
</dbReference>